<keyword evidence="3" id="KW-0456">Lyase</keyword>
<dbReference type="Pfam" id="PF12708">
    <property type="entry name" value="Pect-lyase_RHGA_epim"/>
    <property type="match status" value="2"/>
</dbReference>
<feature type="domain" description="F5/8 type C" evidence="2">
    <location>
        <begin position="554"/>
        <end position="636"/>
    </location>
</feature>
<dbReference type="EMBL" id="QRDZ01000004">
    <property type="protein sequence ID" value="RED85491.1"/>
    <property type="molecule type" value="Genomic_DNA"/>
</dbReference>
<comment type="caution">
    <text evidence="3">The sequence shown here is derived from an EMBL/GenBank/DDBJ whole genome shotgun (WGS) entry which is preliminary data.</text>
</comment>
<dbReference type="Proteomes" id="UP000256977">
    <property type="component" value="Unassembled WGS sequence"/>
</dbReference>
<feature type="domain" description="F5/8 type C" evidence="2">
    <location>
        <begin position="650"/>
        <end position="802"/>
    </location>
</feature>
<feature type="chain" id="PRO_5017571949" evidence="1">
    <location>
        <begin position="30"/>
        <end position="1671"/>
    </location>
</feature>
<proteinExistence type="predicted"/>
<dbReference type="SUPFAM" id="SSF49785">
    <property type="entry name" value="Galactose-binding domain-like"/>
    <property type="match status" value="3"/>
</dbReference>
<evidence type="ECO:0000256" key="1">
    <source>
        <dbReference type="SAM" id="SignalP"/>
    </source>
</evidence>
<evidence type="ECO:0000259" key="2">
    <source>
        <dbReference type="PROSITE" id="PS50022"/>
    </source>
</evidence>
<name>A0A3D9KG55_9BACL</name>
<dbReference type="SUPFAM" id="SSF51126">
    <property type="entry name" value="Pectin lyase-like"/>
    <property type="match status" value="2"/>
</dbReference>
<dbReference type="Pfam" id="PF22633">
    <property type="entry name" value="F5_F8_type_C_2"/>
    <property type="match status" value="1"/>
</dbReference>
<dbReference type="Pfam" id="PF00754">
    <property type="entry name" value="F5_F8_type_C"/>
    <property type="match status" value="2"/>
</dbReference>
<dbReference type="InterPro" id="IPR008979">
    <property type="entry name" value="Galactose-bd-like_sf"/>
</dbReference>
<accession>A0A3D9KG55</accession>
<keyword evidence="4" id="KW-1185">Reference proteome</keyword>
<dbReference type="RefSeq" id="WP_116059912.1">
    <property type="nucleotide sequence ID" value="NZ_QRDZ01000004.1"/>
</dbReference>
<dbReference type="PROSITE" id="PS50022">
    <property type="entry name" value="FA58C_3"/>
    <property type="match status" value="3"/>
</dbReference>
<protein>
    <submittedName>
        <fullName evidence="3">Pectate lyase-like protein</fullName>
    </submittedName>
</protein>
<dbReference type="OrthoDB" id="1089471at2"/>
<dbReference type="InterPro" id="IPR000421">
    <property type="entry name" value="FA58C"/>
</dbReference>
<feature type="domain" description="F5/8 type C" evidence="2">
    <location>
        <begin position="376"/>
        <end position="523"/>
    </location>
</feature>
<feature type="signal peptide" evidence="1">
    <location>
        <begin position="1"/>
        <end position="29"/>
    </location>
</feature>
<dbReference type="GO" id="GO:0016829">
    <property type="term" value="F:lyase activity"/>
    <property type="evidence" value="ECO:0007669"/>
    <property type="project" value="UniProtKB-KW"/>
</dbReference>
<dbReference type="InterPro" id="IPR012334">
    <property type="entry name" value="Pectin_lyas_fold"/>
</dbReference>
<organism evidence="3 4">
    <name type="scientific">Cohnella phaseoli</name>
    <dbReference type="NCBI Taxonomy" id="456490"/>
    <lineage>
        <taxon>Bacteria</taxon>
        <taxon>Bacillati</taxon>
        <taxon>Bacillota</taxon>
        <taxon>Bacilli</taxon>
        <taxon>Bacillales</taxon>
        <taxon>Paenibacillaceae</taxon>
        <taxon>Cohnella</taxon>
    </lineage>
</organism>
<sequence length="1671" mass="179772">MKQLRIKGFVCLMVALLLVPFFPNPRAQAAAISMPALGDSLKLIVRNDENSGNHYLYQSFSNSSYTFQPGDYLEYDVNIDQRAAGIGGLDIETTTGQKLRNSGWSDQNGLSGHPAADISAYAYKSGYHRKLAIPNALVGTTADKWMVAGEADNPLNVYAARYDNIVITDGNGTVRKIVYRRAADANRNVVELNAYTSSSSMATVVDNWDKENAGTALRLAVTNDGTANNHYLYRSFSNRPYTFQAGDYIEYDTQLENYSSGLGGIDIQTADNLNFRDSGWTDQNGISGHPASDVSSLAYKDWYHRKLAVPAAMVGKSSVKWMAVSENDTENGVGIAYYDNIVVTDGNGNVKQEIYKEASHMTLNSVEISAHASSSAMTAIIPVAMGGIPSASSSYLTGDPWQGVGGPGKAIDGNLAGYWHSRDAGPKWLVIDLKRIYNIKRWAVWHASSFDDSPLYNTQDFKLQTSLDGVTYTDAATVTGNKAGITDLDVDVNARYVRLYVTKGTQDGGDGFARIREFEVYASSEPNISTYKPVISSSFQPGGEPANAVDGSYNAWISHSASPSWLRVDLGKVYKVKRWVVWNAAVRGEPAVYNAKDYKLQASDDGVNFTDVDTVSGNTAAVTDRNIEAVGRYFRLYITQGTQTGSDGYVRLAELGLFGELYGTDTPVTSNKTVTASSTDLGTSAGNAVDDLLNTRWRSAGTGTQSLTVDLGLTHVLDRWVVKHAGANWENDLNNTRDFKLQVSNDGTNYTDADTVSGNEEKSTDRKIAPVIGRYVRLSIVQGTQTAGDGKARIQEFKVYGSAINADQNPGIVTTLHPTDDIVVASYDVTSAPYFADKTGTNDSTLAIQKALDDCYATGGGVVYVPAGKYRITDSLSIPAHVTLRGDWQDPDSGTDYGTVIVADVPSSELELPGLIRIGGSGGLKGMKIYYSNQSAASPVPYPYTIELPGRAYQGEDYMHQTVQNVTLLNSYKGIIAFRSNTSAYDSVGEEYYLNNVKGTVLKQAMKLYNTADVGKAVHVKFNNSYWADASSGYNPQSRSSLDAFTRTQGKGLEIGDTEFSEYYDISLHDYEIGVHVVNGSRTAGSGTFFGLDVQNSNIALKVDYLASPQVGFVFSNSTFKANQGANPVAVQLNNNIPAPFIFNNSTIGGGAATAVQLTTSSFVSLNNCKFDDWTGPYAITANNGSITVEGSTFTPTLTSSKKAVGLSGALTSAAVLGNAFTGDPSFFYDNTSSGDVKVQHTGYTFAQHGVTGHTFKSSLPKPPNANFYNVKTSYGAKGDALADDTSAIQSALNDAGLAGGGTVYLPPGQYRINTHLTIPDHVELRGAEDVPHKGDVKGSVLYVYEGRRTSTPDSDTAFITLSGTDSGIRGLTIYYPEQTNSISASGTFITYPWAVRGIARGVYAINVNLVNAYKGIDLGYTTGSADNHYISNVNGTTFKNAIAVGNSSEGWIEDTLFNATYAVRTTLPNRIREEYVFDFLFPFTWNEQIAYLIGKADNEHMLNNFVFGANTAYKYVSQGGSGGNVTSINNSADGTFNFMEVNGTGASGLTVVNSQTTTYFPNSKHIQMNGGTAKFFNFTSAKVYFDNPGIHVTGGDSVFQGIFYPGQNVISGGTTHWNSVWFQNSGVSGAQLTISPGVFGSSVSGSAGKDVLNIVNHAGPGMELSNNVKY</sequence>
<reference evidence="3 4" key="1">
    <citation type="submission" date="2018-07" db="EMBL/GenBank/DDBJ databases">
        <title>Genomic Encyclopedia of Type Strains, Phase III (KMG-III): the genomes of soil and plant-associated and newly described type strains.</title>
        <authorList>
            <person name="Whitman W."/>
        </authorList>
    </citation>
    <scope>NUCLEOTIDE SEQUENCE [LARGE SCALE GENOMIC DNA]</scope>
    <source>
        <strain evidence="3 4">CECT 7287</strain>
    </source>
</reference>
<keyword evidence="1" id="KW-0732">Signal</keyword>
<dbReference type="InterPro" id="IPR011050">
    <property type="entry name" value="Pectin_lyase_fold/virulence"/>
</dbReference>
<dbReference type="Gene3D" id="2.60.120.260">
    <property type="entry name" value="Galactose-binding domain-like"/>
    <property type="match status" value="3"/>
</dbReference>
<evidence type="ECO:0000313" key="3">
    <source>
        <dbReference type="EMBL" id="RED85491.1"/>
    </source>
</evidence>
<dbReference type="Gene3D" id="2.160.20.10">
    <property type="entry name" value="Single-stranded right-handed beta-helix, Pectin lyase-like"/>
    <property type="match status" value="2"/>
</dbReference>
<dbReference type="InterPro" id="IPR024535">
    <property type="entry name" value="RHGA/B-epi-like_pectate_lyase"/>
</dbReference>
<gene>
    <name evidence="3" type="ORF">DFP98_104196</name>
</gene>
<evidence type="ECO:0000313" key="4">
    <source>
        <dbReference type="Proteomes" id="UP000256977"/>
    </source>
</evidence>
<dbReference type="PANTHER" id="PTHR24543">
    <property type="entry name" value="MULTICOPPER OXIDASE-RELATED"/>
    <property type="match status" value="1"/>
</dbReference>